<keyword evidence="1" id="KW-0175">Coiled coil</keyword>
<keyword evidence="3" id="KW-1185">Reference proteome</keyword>
<dbReference type="GeneID" id="94848227"/>
<organism evidence="2 3">
    <name type="scientific">Tritrichomonas foetus</name>
    <dbReference type="NCBI Taxonomy" id="1144522"/>
    <lineage>
        <taxon>Eukaryota</taxon>
        <taxon>Metamonada</taxon>
        <taxon>Parabasalia</taxon>
        <taxon>Tritrichomonadida</taxon>
        <taxon>Tritrichomonadidae</taxon>
        <taxon>Tritrichomonas</taxon>
    </lineage>
</organism>
<dbReference type="VEuPathDB" id="TrichDB:TRFO_40989"/>
<gene>
    <name evidence="2" type="ORF">TRFO_40989</name>
</gene>
<accession>A0A1J4J5E7</accession>
<name>A0A1J4J5E7_9EUKA</name>
<comment type="caution">
    <text evidence="2">The sequence shown here is derived from an EMBL/GenBank/DDBJ whole genome shotgun (WGS) entry which is preliminary data.</text>
</comment>
<evidence type="ECO:0000256" key="1">
    <source>
        <dbReference type="SAM" id="Coils"/>
    </source>
</evidence>
<protein>
    <submittedName>
        <fullName evidence="2">Uncharacterized protein</fullName>
    </submittedName>
</protein>
<dbReference type="Proteomes" id="UP000179807">
    <property type="component" value="Unassembled WGS sequence"/>
</dbReference>
<proteinExistence type="predicted"/>
<feature type="coiled-coil region" evidence="1">
    <location>
        <begin position="58"/>
        <end position="99"/>
    </location>
</feature>
<evidence type="ECO:0000313" key="2">
    <source>
        <dbReference type="EMBL" id="OHS92693.1"/>
    </source>
</evidence>
<sequence>MQMKRIDLETKVKALSRKLIHLKKQKKLLAKKKLSNTVLMRIKAEKNYQKISSQQPQFQDLLKKYVEIKKEVANANATCAVLEAKIEEEKEKRHIILEEYEDIDDVFNFMDYWPHFNFQRYKSFQNYPNEDSFVYRRRMEYLRGIYKQINDIDCQRLKSETRPQAALEFSRAAFAEVKLKTIGNSCLNLEIESMNQALRDLSFEINKRENEKENIRQKIIHFELECKKELAKYQQRAEVFNEANAKEMNSIQQEIYNLQLGINKTAREFDFIENEIEKINKEIKVYDFAHDSMNNNTMQYNDDDDDDDDNDNEVYNDKIQYDDFDDENITQNEDLPNFDFSDGKNKYYNPINPVEKIYLQQKVELQSEVNQLQKQLDNIKIKAKEKSSKLKAEVYELYEILTDKKRIIKSEMNLLDDDLSSSGLSSAFSTIASHIDMSIQDLKYADSSV</sequence>
<dbReference type="AlphaFoldDB" id="A0A1J4J5E7"/>
<dbReference type="EMBL" id="MLAK01001478">
    <property type="protein sequence ID" value="OHS92693.1"/>
    <property type="molecule type" value="Genomic_DNA"/>
</dbReference>
<reference evidence="2" key="1">
    <citation type="submission" date="2016-10" db="EMBL/GenBank/DDBJ databases">
        <authorList>
            <person name="Benchimol M."/>
            <person name="Almeida L.G."/>
            <person name="Vasconcelos A.T."/>
            <person name="Perreira-Neves A."/>
            <person name="Rosa I.A."/>
            <person name="Tasca T."/>
            <person name="Bogo M.R."/>
            <person name="de Souza W."/>
        </authorList>
    </citation>
    <scope>NUCLEOTIDE SEQUENCE [LARGE SCALE GENOMIC DNA]</scope>
    <source>
        <strain evidence="2">K</strain>
    </source>
</reference>
<dbReference type="RefSeq" id="XP_068345830.1">
    <property type="nucleotide sequence ID" value="XM_068513523.1"/>
</dbReference>
<feature type="coiled-coil region" evidence="1">
    <location>
        <begin position="355"/>
        <end position="389"/>
    </location>
</feature>
<feature type="coiled-coil region" evidence="1">
    <location>
        <begin position="191"/>
        <end position="225"/>
    </location>
</feature>
<feature type="coiled-coil region" evidence="1">
    <location>
        <begin position="5"/>
        <end position="32"/>
    </location>
</feature>
<evidence type="ECO:0000313" key="3">
    <source>
        <dbReference type="Proteomes" id="UP000179807"/>
    </source>
</evidence>